<evidence type="ECO:0000256" key="7">
    <source>
        <dbReference type="ARBA" id="ARBA00023242"/>
    </source>
</evidence>
<feature type="domain" description="Bromo" evidence="10">
    <location>
        <begin position="245"/>
        <end position="325"/>
    </location>
</feature>
<evidence type="ECO:0000313" key="11">
    <source>
        <dbReference type="EMBL" id="KZZ95677.1"/>
    </source>
</evidence>
<keyword evidence="5 8" id="KW-0103">Bromodomain</keyword>
<evidence type="ECO:0000256" key="6">
    <source>
        <dbReference type="ARBA" id="ARBA00023163"/>
    </source>
</evidence>
<name>A0A168BSA0_9EURO</name>
<organism evidence="11 12">
    <name type="scientific">Ascosphaera apis ARSEF 7405</name>
    <dbReference type="NCBI Taxonomy" id="392613"/>
    <lineage>
        <taxon>Eukaryota</taxon>
        <taxon>Fungi</taxon>
        <taxon>Dikarya</taxon>
        <taxon>Ascomycota</taxon>
        <taxon>Pezizomycotina</taxon>
        <taxon>Eurotiomycetes</taxon>
        <taxon>Eurotiomycetidae</taxon>
        <taxon>Onygenales</taxon>
        <taxon>Ascosphaeraceae</taxon>
        <taxon>Ascosphaera</taxon>
    </lineage>
</organism>
<feature type="compositionally biased region" description="Polar residues" evidence="9">
    <location>
        <begin position="505"/>
        <end position="518"/>
    </location>
</feature>
<comment type="subcellular location">
    <subcellularLocation>
        <location evidence="1">Nucleus</location>
    </subcellularLocation>
</comment>
<evidence type="ECO:0000259" key="10">
    <source>
        <dbReference type="PROSITE" id="PS50014"/>
    </source>
</evidence>
<accession>A0A168BSA0</accession>
<dbReference type="GO" id="GO:0006338">
    <property type="term" value="P:chromatin remodeling"/>
    <property type="evidence" value="ECO:0007669"/>
    <property type="project" value="InterPro"/>
</dbReference>
<dbReference type="PANTHER" id="PTHR16062:SF21">
    <property type="entry name" value="CHROMATIN STRUCTURE-REMODELING COMPLEX SUBUNIT RSC1-RELATED"/>
    <property type="match status" value="1"/>
</dbReference>
<dbReference type="InterPro" id="IPR001487">
    <property type="entry name" value="Bromodomain"/>
</dbReference>
<evidence type="ECO:0000256" key="8">
    <source>
        <dbReference type="PROSITE-ProRule" id="PRU00035"/>
    </source>
</evidence>
<gene>
    <name evidence="11" type="ORF">AAP_01353</name>
</gene>
<evidence type="ECO:0000256" key="5">
    <source>
        <dbReference type="ARBA" id="ARBA00023117"/>
    </source>
</evidence>
<keyword evidence="3" id="KW-0156">Chromatin regulator</keyword>
<dbReference type="GO" id="GO:0003682">
    <property type="term" value="F:chromatin binding"/>
    <property type="evidence" value="ECO:0007669"/>
    <property type="project" value="TreeGrafter"/>
</dbReference>
<evidence type="ECO:0000313" key="12">
    <source>
        <dbReference type="Proteomes" id="UP000242877"/>
    </source>
</evidence>
<dbReference type="PANTHER" id="PTHR16062">
    <property type="entry name" value="SWI/SNF-RELATED"/>
    <property type="match status" value="1"/>
</dbReference>
<keyword evidence="2" id="KW-0677">Repeat</keyword>
<feature type="domain" description="Bromo" evidence="10">
    <location>
        <begin position="60"/>
        <end position="130"/>
    </location>
</feature>
<dbReference type="OrthoDB" id="6017at2759"/>
<reference evidence="11 12" key="1">
    <citation type="journal article" date="2016" name="Genome Biol. Evol.">
        <title>Divergent and convergent evolution of fungal pathogenicity.</title>
        <authorList>
            <person name="Shang Y."/>
            <person name="Xiao G."/>
            <person name="Zheng P."/>
            <person name="Cen K."/>
            <person name="Zhan S."/>
            <person name="Wang C."/>
        </authorList>
    </citation>
    <scope>NUCLEOTIDE SEQUENCE [LARGE SCALE GENOMIC DNA]</scope>
    <source>
        <strain evidence="11 12">ARSEF 7405</strain>
    </source>
</reference>
<evidence type="ECO:0000256" key="9">
    <source>
        <dbReference type="SAM" id="MobiDB-lite"/>
    </source>
</evidence>
<feature type="compositionally biased region" description="Polar residues" evidence="9">
    <location>
        <begin position="394"/>
        <end position="420"/>
    </location>
</feature>
<keyword evidence="12" id="KW-1185">Reference proteome</keyword>
<keyword evidence="7" id="KW-0539">Nucleus</keyword>
<feature type="region of interest" description="Disordered" evidence="9">
    <location>
        <begin position="347"/>
        <end position="518"/>
    </location>
</feature>
<feature type="region of interest" description="Disordered" evidence="9">
    <location>
        <begin position="1"/>
        <end position="24"/>
    </location>
</feature>
<dbReference type="SMART" id="SM00297">
    <property type="entry name" value="BROMO"/>
    <property type="match status" value="2"/>
</dbReference>
<dbReference type="InterPro" id="IPR036427">
    <property type="entry name" value="Bromodomain-like_sf"/>
</dbReference>
<dbReference type="EMBL" id="AZGZ01000004">
    <property type="protein sequence ID" value="KZZ95677.1"/>
    <property type="molecule type" value="Genomic_DNA"/>
</dbReference>
<dbReference type="GO" id="GO:0016586">
    <property type="term" value="C:RSC-type complex"/>
    <property type="evidence" value="ECO:0007669"/>
    <property type="project" value="InterPro"/>
</dbReference>
<sequence>MVTKKRSAAAASAASPDSSFRSQKRRRIDAYIPETDETAENTTKLGLQVIETIRQTKDKHGRLIAGEFERLPEADTAPGYYRAILLPISLQMVEQRLYNHEYRQLTHVECDLRRLVSNAKHYNENGSALFSNAERIRKVLAAEFPKINPAYNDPNYVPFSTPIPEDKKAAAASLPPETATPIIETKTEEPDTSYMKGRRRTTKSQSQAPEKPDDNGEQQEGYEGLAFEVAQAKLISEMMKLKDETGLEVFYNFISKPDKNLYKEYYEIIKHPVSLRAILRLVRGTDNRKNSLKRSPFRTWDALEEEVSYIWRNASEFNEPGSAIVEEAEHLKKYFLERLAEVRKVVPDPPPSSEVLNSPAATPVSGPLGTRLKLKMPGSAQAETPQRITLRLNGKNQTESPGAQDAQDQTVKNQSEQPEPTETPRTRSLRERPSRTASQKTTAPPVEPSPQRKPAAVKHESVTPSVANGAGVQQGNSGATQARQQPYMPEPAMGTPTPNAAAVPVNTQYPTQPTGQANVQAAPMTTGTTTPQVTTPAQVALEQFRNPQQANARNNKIRKENAPPLLSTVEIFTHPDLYTHHRKSAYPAHYRTQSPSTAAPFHICIPPFKTSTQQSVTFTLPASSHTLRIIPTIIPSNLYRQTNLSVTVGGQKLAPSSSGAMHQAQYSLPGHSTSSSQGPIEWAKPSYDIRLVPGVTRIDLEIVGRSLAKTRGLTNKVGVMDQGEVDYESLTLFLHLLR</sequence>
<keyword evidence="6" id="KW-0804">Transcription</keyword>
<dbReference type="InterPro" id="IPR054551">
    <property type="entry name" value="RSC4_Ig-like"/>
</dbReference>
<dbReference type="PROSITE" id="PS50014">
    <property type="entry name" value="BROMODOMAIN_2"/>
    <property type="match status" value="2"/>
</dbReference>
<dbReference type="SUPFAM" id="SSF47370">
    <property type="entry name" value="Bromodomain"/>
    <property type="match status" value="2"/>
</dbReference>
<proteinExistence type="predicted"/>
<keyword evidence="4" id="KW-0805">Transcription regulation</keyword>
<feature type="compositionally biased region" description="Polar residues" evidence="9">
    <location>
        <begin position="462"/>
        <end position="484"/>
    </location>
</feature>
<feature type="compositionally biased region" description="Basic and acidic residues" evidence="9">
    <location>
        <begin position="422"/>
        <end position="434"/>
    </location>
</feature>
<evidence type="ECO:0000256" key="4">
    <source>
        <dbReference type="ARBA" id="ARBA00023015"/>
    </source>
</evidence>
<protein>
    <submittedName>
        <fullName evidence="11">Bromodomain protein</fullName>
    </submittedName>
</protein>
<feature type="compositionally biased region" description="Low complexity" evidence="9">
    <location>
        <begin position="8"/>
        <end position="21"/>
    </location>
</feature>
<dbReference type="Pfam" id="PF22994">
    <property type="entry name" value="RSC4_Ig_like"/>
    <property type="match status" value="1"/>
</dbReference>
<evidence type="ECO:0000256" key="2">
    <source>
        <dbReference type="ARBA" id="ARBA00022737"/>
    </source>
</evidence>
<dbReference type="PRINTS" id="PR00503">
    <property type="entry name" value="BROMODOMAIN"/>
</dbReference>
<dbReference type="AlphaFoldDB" id="A0A168BSA0"/>
<dbReference type="InterPro" id="IPR037382">
    <property type="entry name" value="Rsc/polybromo"/>
</dbReference>
<dbReference type="Pfam" id="PF00439">
    <property type="entry name" value="Bromodomain"/>
    <property type="match status" value="2"/>
</dbReference>
<evidence type="ECO:0000256" key="3">
    <source>
        <dbReference type="ARBA" id="ARBA00022853"/>
    </source>
</evidence>
<feature type="region of interest" description="Disordered" evidence="9">
    <location>
        <begin position="167"/>
        <end position="220"/>
    </location>
</feature>
<dbReference type="VEuPathDB" id="FungiDB:AAP_01353"/>
<dbReference type="GO" id="GO:0006368">
    <property type="term" value="P:transcription elongation by RNA polymerase II"/>
    <property type="evidence" value="ECO:0007669"/>
    <property type="project" value="TreeGrafter"/>
</dbReference>
<dbReference type="Proteomes" id="UP000242877">
    <property type="component" value="Unassembled WGS sequence"/>
</dbReference>
<comment type="caution">
    <text evidence="11">The sequence shown here is derived from an EMBL/GenBank/DDBJ whole genome shotgun (WGS) entry which is preliminary data.</text>
</comment>
<dbReference type="CDD" id="cd04369">
    <property type="entry name" value="Bromodomain"/>
    <property type="match status" value="2"/>
</dbReference>
<dbReference type="Gene3D" id="1.20.920.10">
    <property type="entry name" value="Bromodomain-like"/>
    <property type="match status" value="2"/>
</dbReference>
<evidence type="ECO:0000256" key="1">
    <source>
        <dbReference type="ARBA" id="ARBA00004123"/>
    </source>
</evidence>